<protein>
    <submittedName>
        <fullName evidence="3">T9SS type A sorting domain-containing protein</fullName>
    </submittedName>
</protein>
<accession>A0A538TYL8</accession>
<feature type="region of interest" description="Disordered" evidence="2">
    <location>
        <begin position="131"/>
        <end position="161"/>
    </location>
</feature>
<dbReference type="AlphaFoldDB" id="A0A538TYL8"/>
<dbReference type="PANTHER" id="PTHR46580">
    <property type="entry name" value="SENSOR KINASE-RELATED"/>
    <property type="match status" value="1"/>
</dbReference>
<evidence type="ECO:0000256" key="2">
    <source>
        <dbReference type="SAM" id="MobiDB-lite"/>
    </source>
</evidence>
<dbReference type="Pfam" id="PF13517">
    <property type="entry name" value="FG-GAP_3"/>
    <property type="match status" value="1"/>
</dbReference>
<sequence length="227" mass="23001">MNEDGRLDLVAVCWNSRVVSVLLGNGDGTLGARTDFKVGNAPVSAAIGDLDGDGKADVAVANAGGNTLSVLLGNGDGTLAPRTDYGTTYYPASVVMGDLNGDGWADVAAACYDANGIADLLNIGSAPGGVSPPGNARAPDGASLRGLRPNPSGAQGSVDFSLPDDRPARLELFDVGGRRVMERQVGFLGPGIHALPLGTGAQLPAGVYLLRLTHGNRALTARGVIVR</sequence>
<proteinExistence type="predicted"/>
<evidence type="ECO:0000256" key="1">
    <source>
        <dbReference type="ARBA" id="ARBA00022729"/>
    </source>
</evidence>
<evidence type="ECO:0000313" key="4">
    <source>
        <dbReference type="Proteomes" id="UP000316609"/>
    </source>
</evidence>
<dbReference type="InterPro" id="IPR013517">
    <property type="entry name" value="FG-GAP"/>
</dbReference>
<dbReference type="NCBIfam" id="TIGR04183">
    <property type="entry name" value="Por_Secre_tail"/>
    <property type="match status" value="1"/>
</dbReference>
<dbReference type="Proteomes" id="UP000316609">
    <property type="component" value="Unassembled WGS sequence"/>
</dbReference>
<dbReference type="EMBL" id="VBOY01000002">
    <property type="protein sequence ID" value="TMQ68747.1"/>
    <property type="molecule type" value="Genomic_DNA"/>
</dbReference>
<dbReference type="InterPro" id="IPR026444">
    <property type="entry name" value="Secre_tail"/>
</dbReference>
<dbReference type="InterPro" id="IPR028994">
    <property type="entry name" value="Integrin_alpha_N"/>
</dbReference>
<evidence type="ECO:0000313" key="3">
    <source>
        <dbReference type="EMBL" id="TMQ68747.1"/>
    </source>
</evidence>
<gene>
    <name evidence="3" type="ORF">E6K78_00075</name>
</gene>
<dbReference type="SUPFAM" id="SSF69318">
    <property type="entry name" value="Integrin alpha N-terminal domain"/>
    <property type="match status" value="1"/>
</dbReference>
<keyword evidence="1" id="KW-0732">Signal</keyword>
<name>A0A538TYL8_UNCEI</name>
<dbReference type="Gene3D" id="2.30.30.100">
    <property type="match status" value="2"/>
</dbReference>
<reference evidence="3 4" key="1">
    <citation type="journal article" date="2019" name="Nat. Microbiol.">
        <title>Mediterranean grassland soil C-N compound turnover is dependent on rainfall and depth, and is mediated by genomically divergent microorganisms.</title>
        <authorList>
            <person name="Diamond S."/>
            <person name="Andeer P.F."/>
            <person name="Li Z."/>
            <person name="Crits-Christoph A."/>
            <person name="Burstein D."/>
            <person name="Anantharaman K."/>
            <person name="Lane K.R."/>
            <person name="Thomas B.C."/>
            <person name="Pan C."/>
            <person name="Northen T.R."/>
            <person name="Banfield J.F."/>
        </authorList>
    </citation>
    <scope>NUCLEOTIDE SEQUENCE [LARGE SCALE GENOMIC DNA]</scope>
    <source>
        <strain evidence="3">WS_8</strain>
    </source>
</reference>
<organism evidence="3 4">
    <name type="scientific">Eiseniibacteriota bacterium</name>
    <dbReference type="NCBI Taxonomy" id="2212470"/>
    <lineage>
        <taxon>Bacteria</taxon>
        <taxon>Candidatus Eiseniibacteriota</taxon>
    </lineage>
</organism>
<comment type="caution">
    <text evidence="3">The sequence shown here is derived from an EMBL/GenBank/DDBJ whole genome shotgun (WGS) entry which is preliminary data.</text>
</comment>